<keyword evidence="3" id="KW-1185">Reference proteome</keyword>
<reference evidence="2 3" key="1">
    <citation type="journal article" date="2016" name="Mol. Biol. Evol.">
        <title>Comparative Genomics of Early-Diverging Mushroom-Forming Fungi Provides Insights into the Origins of Lignocellulose Decay Capabilities.</title>
        <authorList>
            <person name="Nagy L.G."/>
            <person name="Riley R."/>
            <person name="Tritt A."/>
            <person name="Adam C."/>
            <person name="Daum C."/>
            <person name="Floudas D."/>
            <person name="Sun H."/>
            <person name="Yadav J.S."/>
            <person name="Pangilinan J."/>
            <person name="Larsson K.H."/>
            <person name="Matsuura K."/>
            <person name="Barry K."/>
            <person name="Labutti K."/>
            <person name="Kuo R."/>
            <person name="Ohm R.A."/>
            <person name="Bhattacharya S.S."/>
            <person name="Shirouzu T."/>
            <person name="Yoshinaga Y."/>
            <person name="Martin F.M."/>
            <person name="Grigoriev I.V."/>
            <person name="Hibbett D.S."/>
        </authorList>
    </citation>
    <scope>NUCLEOTIDE SEQUENCE [LARGE SCALE GENOMIC DNA]</scope>
    <source>
        <strain evidence="2 3">L-15889</strain>
    </source>
</reference>
<dbReference type="Proteomes" id="UP000076727">
    <property type="component" value="Unassembled WGS sequence"/>
</dbReference>
<evidence type="ECO:0000313" key="3">
    <source>
        <dbReference type="Proteomes" id="UP000076727"/>
    </source>
</evidence>
<accession>A0A165LA87</accession>
<dbReference type="EMBL" id="KV429139">
    <property type="protein sequence ID" value="KZT64156.1"/>
    <property type="molecule type" value="Genomic_DNA"/>
</dbReference>
<keyword evidence="1" id="KW-1133">Transmembrane helix</keyword>
<dbReference type="AlphaFoldDB" id="A0A165LA87"/>
<dbReference type="OrthoDB" id="2800886at2759"/>
<protein>
    <submittedName>
        <fullName evidence="2">Uncharacterized protein</fullName>
    </submittedName>
</protein>
<evidence type="ECO:0000256" key="1">
    <source>
        <dbReference type="SAM" id="Phobius"/>
    </source>
</evidence>
<keyword evidence="1" id="KW-0472">Membrane</keyword>
<gene>
    <name evidence="2" type="ORF">DAEQUDRAFT_51280</name>
</gene>
<feature type="transmembrane region" description="Helical" evidence="1">
    <location>
        <begin position="269"/>
        <end position="290"/>
    </location>
</feature>
<keyword evidence="1" id="KW-0812">Transmembrane</keyword>
<name>A0A165LA87_9APHY</name>
<proteinExistence type="predicted"/>
<feature type="transmembrane region" description="Helical" evidence="1">
    <location>
        <begin position="105"/>
        <end position="126"/>
    </location>
</feature>
<feature type="transmembrane region" description="Helical" evidence="1">
    <location>
        <begin position="20"/>
        <end position="36"/>
    </location>
</feature>
<organism evidence="2 3">
    <name type="scientific">Daedalea quercina L-15889</name>
    <dbReference type="NCBI Taxonomy" id="1314783"/>
    <lineage>
        <taxon>Eukaryota</taxon>
        <taxon>Fungi</taxon>
        <taxon>Dikarya</taxon>
        <taxon>Basidiomycota</taxon>
        <taxon>Agaricomycotina</taxon>
        <taxon>Agaricomycetes</taxon>
        <taxon>Polyporales</taxon>
        <taxon>Fomitopsis</taxon>
    </lineage>
</organism>
<dbReference type="STRING" id="1314783.A0A165LA87"/>
<feature type="transmembrane region" description="Helical" evidence="1">
    <location>
        <begin position="241"/>
        <end position="263"/>
    </location>
</feature>
<evidence type="ECO:0000313" key="2">
    <source>
        <dbReference type="EMBL" id="KZT64156.1"/>
    </source>
</evidence>
<sequence>MESSSTLSFTLANAVVESVLYGIALLLITTSLWLLWDQHRIRPGKPARRPSFAKGIPLMIAGSCLLLGTTAHWIVTVIRLFRVLVTHNGDSPLADYLNSDLDKPLAVASIAILVFCLFISNALWVYRLWIIWAFRGSIVILPICALAAYMVSGIGTAYETAHFSNATGTPEKALWRWAVAAIASNFCLNVYCTGAVDNSSTVYAWLIPVMAALIAGKLLVAKYKVIKVGLRTGILQILEELLPIILVSASIYTAWSTFYFVSYAVNSRVYIIAGNSSPAVAGIMFGLIIIRSRLTWPQAAAGSGSTEDDLRFASPHTQAHLFASITVNVAEAMREFDNLDVDLHNTPARTPMVKPEHLYGHGLGDL</sequence>
<feature type="transmembrane region" description="Helical" evidence="1">
    <location>
        <begin position="56"/>
        <end position="85"/>
    </location>
</feature>
<feature type="transmembrane region" description="Helical" evidence="1">
    <location>
        <begin position="138"/>
        <end position="158"/>
    </location>
</feature>
<feature type="transmembrane region" description="Helical" evidence="1">
    <location>
        <begin position="202"/>
        <end position="220"/>
    </location>
</feature>